<dbReference type="Pfam" id="PF13239">
    <property type="entry name" value="2TM"/>
    <property type="match status" value="1"/>
</dbReference>
<feature type="domain" description="2TM" evidence="2">
    <location>
        <begin position="12"/>
        <end position="91"/>
    </location>
</feature>
<dbReference type="InterPro" id="IPR025698">
    <property type="entry name" value="2TM_dom"/>
</dbReference>
<protein>
    <submittedName>
        <fullName evidence="3">Histidine kinase family protein</fullName>
    </submittedName>
</protein>
<dbReference type="eggNOG" id="COG2972">
    <property type="taxonomic scope" value="Bacteria"/>
</dbReference>
<accession>W2URR9</accession>
<gene>
    <name evidence="3" type="ORF">P278_17340</name>
</gene>
<sequence length="108" mass="13119">MKTVEREEAYLRAKKRVENLKGFYWNLGTYLIVIPLLAYVNYKTTWEDIKWFWFPLFGWGLGIIFHGFSVFGAHKLFDKNWEDRKIQEFMDRERAMTFKNKEGDSDHN</sequence>
<organism evidence="3 4">
    <name type="scientific">Zhouia amylolytica AD3</name>
    <dbReference type="NCBI Taxonomy" id="1286632"/>
    <lineage>
        <taxon>Bacteria</taxon>
        <taxon>Pseudomonadati</taxon>
        <taxon>Bacteroidota</taxon>
        <taxon>Flavobacteriia</taxon>
        <taxon>Flavobacteriales</taxon>
        <taxon>Flavobacteriaceae</taxon>
        <taxon>Zhouia</taxon>
    </lineage>
</organism>
<dbReference type="EMBL" id="AYXY01000019">
    <property type="protein sequence ID" value="ETN96012.1"/>
    <property type="molecule type" value="Genomic_DNA"/>
</dbReference>
<dbReference type="Proteomes" id="UP000018850">
    <property type="component" value="Unassembled WGS sequence"/>
</dbReference>
<reference evidence="3 4" key="2">
    <citation type="journal article" date="2016" name="Genome Announc.">
        <title>Draft Genome Sequence of Zhouia amylolytica AD3, Isolated from Tidal Flat Sediment.</title>
        <authorList>
            <person name="Jia B."/>
            <person name="Jin H.M."/>
            <person name="Lee H.J."/>
            <person name="Jeon C.O."/>
        </authorList>
    </citation>
    <scope>NUCLEOTIDE SEQUENCE [LARGE SCALE GENOMIC DNA]</scope>
    <source>
        <strain evidence="3 4">AD3</strain>
    </source>
</reference>
<feature type="transmembrane region" description="Helical" evidence="1">
    <location>
        <begin position="52"/>
        <end position="77"/>
    </location>
</feature>
<evidence type="ECO:0000313" key="3">
    <source>
        <dbReference type="EMBL" id="ETN96012.1"/>
    </source>
</evidence>
<evidence type="ECO:0000259" key="2">
    <source>
        <dbReference type="Pfam" id="PF13239"/>
    </source>
</evidence>
<dbReference type="PATRIC" id="fig|1286632.3.peg.1723"/>
<keyword evidence="1" id="KW-0812">Transmembrane</keyword>
<name>W2URR9_9FLAO</name>
<keyword evidence="1" id="KW-1133">Transmembrane helix</keyword>
<reference evidence="4" key="1">
    <citation type="submission" date="2013-11" db="EMBL/GenBank/DDBJ databases">
        <title>Draft genome sequence from a member of Zhouia, isolated tidal flat.</title>
        <authorList>
            <person name="Jin H."/>
            <person name="Jeon C.O."/>
        </authorList>
    </citation>
    <scope>NUCLEOTIDE SEQUENCE [LARGE SCALE GENOMIC DNA]</scope>
    <source>
        <strain evidence="4">AD3</strain>
    </source>
</reference>
<dbReference type="GO" id="GO:0016301">
    <property type="term" value="F:kinase activity"/>
    <property type="evidence" value="ECO:0007669"/>
    <property type="project" value="UniProtKB-KW"/>
</dbReference>
<dbReference type="AlphaFoldDB" id="W2URR9"/>
<dbReference type="RefSeq" id="WP_051413475.1">
    <property type="nucleotide sequence ID" value="NZ_AYXY01000019.1"/>
</dbReference>
<proteinExistence type="predicted"/>
<evidence type="ECO:0000256" key="1">
    <source>
        <dbReference type="SAM" id="Phobius"/>
    </source>
</evidence>
<keyword evidence="1" id="KW-0472">Membrane</keyword>
<dbReference type="STRING" id="376730.SAMN04487906_0623"/>
<keyword evidence="3" id="KW-0808">Transferase</keyword>
<keyword evidence="3" id="KW-0418">Kinase</keyword>
<keyword evidence="4" id="KW-1185">Reference proteome</keyword>
<evidence type="ECO:0000313" key="4">
    <source>
        <dbReference type="Proteomes" id="UP000018850"/>
    </source>
</evidence>
<comment type="caution">
    <text evidence="3">The sequence shown here is derived from an EMBL/GenBank/DDBJ whole genome shotgun (WGS) entry which is preliminary data.</text>
</comment>
<feature type="transmembrane region" description="Helical" evidence="1">
    <location>
        <begin position="22"/>
        <end position="40"/>
    </location>
</feature>